<dbReference type="KEGG" id="eke:EK0264_15185"/>
<feature type="transmembrane region" description="Helical" evidence="6">
    <location>
        <begin position="183"/>
        <end position="209"/>
    </location>
</feature>
<keyword evidence="3 6" id="KW-1133">Transmembrane helix</keyword>
<keyword evidence="2 6" id="KW-0812">Transmembrane</keyword>
<comment type="similarity">
    <text evidence="6">Belongs to the ABC-2 integral membrane protein family.</text>
</comment>
<organism evidence="8 9">
    <name type="scientific">Epidermidibacterium keratini</name>
    <dbReference type="NCBI Taxonomy" id="1891644"/>
    <lineage>
        <taxon>Bacteria</taxon>
        <taxon>Bacillati</taxon>
        <taxon>Actinomycetota</taxon>
        <taxon>Actinomycetes</taxon>
        <taxon>Sporichthyales</taxon>
        <taxon>Sporichthyaceae</taxon>
        <taxon>Epidermidibacterium</taxon>
    </lineage>
</organism>
<dbReference type="PANTHER" id="PTHR43229:SF2">
    <property type="entry name" value="NODULATION PROTEIN J"/>
    <property type="match status" value="1"/>
</dbReference>
<evidence type="ECO:0000256" key="5">
    <source>
        <dbReference type="ARBA" id="ARBA00023251"/>
    </source>
</evidence>
<name>A0A7L4YTB2_9ACTN</name>
<proteinExistence type="inferred from homology"/>
<evidence type="ECO:0000256" key="3">
    <source>
        <dbReference type="ARBA" id="ARBA00022989"/>
    </source>
</evidence>
<evidence type="ECO:0000313" key="9">
    <source>
        <dbReference type="Proteomes" id="UP000463857"/>
    </source>
</evidence>
<dbReference type="AlphaFoldDB" id="A0A7L4YTB2"/>
<feature type="transmembrane region" description="Helical" evidence="6">
    <location>
        <begin position="150"/>
        <end position="171"/>
    </location>
</feature>
<keyword evidence="4 6" id="KW-0472">Membrane</keyword>
<accession>A0A7L4YTB2</accession>
<dbReference type="PANTHER" id="PTHR43229">
    <property type="entry name" value="NODULATION PROTEIN J"/>
    <property type="match status" value="1"/>
</dbReference>
<evidence type="ECO:0000256" key="6">
    <source>
        <dbReference type="RuleBase" id="RU361157"/>
    </source>
</evidence>
<dbReference type="PIRSF" id="PIRSF006648">
    <property type="entry name" value="DrrB"/>
    <property type="match status" value="1"/>
</dbReference>
<keyword evidence="6" id="KW-0813">Transport</keyword>
<evidence type="ECO:0000259" key="7">
    <source>
        <dbReference type="PROSITE" id="PS51012"/>
    </source>
</evidence>
<dbReference type="Proteomes" id="UP000463857">
    <property type="component" value="Chromosome"/>
</dbReference>
<comment type="subcellular location">
    <subcellularLocation>
        <location evidence="6">Cell membrane</location>
        <topology evidence="6">Multi-pass membrane protein</topology>
    </subcellularLocation>
    <subcellularLocation>
        <location evidence="1">Membrane</location>
        <topology evidence="1">Multi-pass membrane protein</topology>
    </subcellularLocation>
</comment>
<feature type="transmembrane region" description="Helical" evidence="6">
    <location>
        <begin position="65"/>
        <end position="92"/>
    </location>
</feature>
<dbReference type="GO" id="GO:0043190">
    <property type="term" value="C:ATP-binding cassette (ABC) transporter complex"/>
    <property type="evidence" value="ECO:0007669"/>
    <property type="project" value="InterPro"/>
</dbReference>
<dbReference type="Pfam" id="PF01061">
    <property type="entry name" value="ABC2_membrane"/>
    <property type="match status" value="1"/>
</dbReference>
<dbReference type="PROSITE" id="PS51012">
    <property type="entry name" value="ABC_TM2"/>
    <property type="match status" value="1"/>
</dbReference>
<dbReference type="InterPro" id="IPR000412">
    <property type="entry name" value="ABC_2_transport"/>
</dbReference>
<dbReference type="InterPro" id="IPR013525">
    <property type="entry name" value="ABC2_TM"/>
</dbReference>
<feature type="transmembrane region" description="Helical" evidence="6">
    <location>
        <begin position="248"/>
        <end position="267"/>
    </location>
</feature>
<feature type="transmembrane region" description="Helical" evidence="6">
    <location>
        <begin position="35"/>
        <end position="53"/>
    </location>
</feature>
<evidence type="ECO:0000256" key="4">
    <source>
        <dbReference type="ARBA" id="ARBA00023136"/>
    </source>
</evidence>
<keyword evidence="6" id="KW-1003">Cell membrane</keyword>
<dbReference type="EMBL" id="CP047156">
    <property type="protein sequence ID" value="QHC02475.1"/>
    <property type="molecule type" value="Genomic_DNA"/>
</dbReference>
<dbReference type="InterPro" id="IPR047817">
    <property type="entry name" value="ABC2_TM_bact-type"/>
</dbReference>
<dbReference type="OrthoDB" id="9786643at2"/>
<sequence>MTTTRTEPHVAGAGSAYRARISAELRSFFRQRESVVFTLVFPVVLLVLFGLILGGRSEVTPGVSFTQYFVAGMIAAGVLASSFQNLAIMIPIERDTGLLKRLRGTPMPKSAYFIGKVVQVIVVCVVEIVLLLVVGMLLFDVSLPATPTKWLVFIGVVLLGTASCTLLGIAFSSVPKSGRGAPAMVTPIALILQFISGVFFVFTLLPAWLQIVASLFPLKWMTQGMRYVFLPDSAKAAEAAGEWELGTIFLVLGAWTVVGLALCALTFRWRSRTDG</sequence>
<dbReference type="InterPro" id="IPR051784">
    <property type="entry name" value="Nod_factor_ABC_transporter"/>
</dbReference>
<feature type="transmembrane region" description="Helical" evidence="6">
    <location>
        <begin position="113"/>
        <end position="138"/>
    </location>
</feature>
<evidence type="ECO:0000256" key="2">
    <source>
        <dbReference type="ARBA" id="ARBA00022692"/>
    </source>
</evidence>
<dbReference type="GO" id="GO:0046677">
    <property type="term" value="P:response to antibiotic"/>
    <property type="evidence" value="ECO:0007669"/>
    <property type="project" value="UniProtKB-KW"/>
</dbReference>
<feature type="domain" description="ABC transmembrane type-2" evidence="7">
    <location>
        <begin position="33"/>
        <end position="270"/>
    </location>
</feature>
<protein>
    <recommendedName>
        <fullName evidence="6">Transport permease protein</fullName>
    </recommendedName>
</protein>
<reference evidence="8 9" key="1">
    <citation type="journal article" date="2018" name="Int. J. Syst. Evol. Microbiol.">
        <title>Epidermidibacterium keratini gen. nov., sp. nov., a member of the family Sporichthyaceae, isolated from keratin epidermis.</title>
        <authorList>
            <person name="Lee D.G."/>
            <person name="Trujillo M.E."/>
            <person name="Kang S."/>
            <person name="Nam J.J."/>
            <person name="Kim Y.J."/>
        </authorList>
    </citation>
    <scope>NUCLEOTIDE SEQUENCE [LARGE SCALE GENOMIC DNA]</scope>
    <source>
        <strain evidence="8 9">EPI-7</strain>
    </source>
</reference>
<keyword evidence="5" id="KW-0046">Antibiotic resistance</keyword>
<gene>
    <name evidence="8" type="ORF">EK0264_15185</name>
</gene>
<dbReference type="GO" id="GO:0140359">
    <property type="term" value="F:ABC-type transporter activity"/>
    <property type="evidence" value="ECO:0007669"/>
    <property type="project" value="InterPro"/>
</dbReference>
<evidence type="ECO:0000313" key="8">
    <source>
        <dbReference type="EMBL" id="QHC02475.1"/>
    </source>
</evidence>
<dbReference type="InParanoid" id="A0A7L4YTB2"/>
<keyword evidence="9" id="KW-1185">Reference proteome</keyword>
<evidence type="ECO:0000256" key="1">
    <source>
        <dbReference type="ARBA" id="ARBA00004141"/>
    </source>
</evidence>